<evidence type="ECO:0000313" key="5">
    <source>
        <dbReference type="Proteomes" id="UP001591681"/>
    </source>
</evidence>
<dbReference type="PANTHER" id="PTHR22546">
    <property type="entry name" value="PREMATURE OVARIAN FAILURE, 1B"/>
    <property type="match status" value="1"/>
</dbReference>
<feature type="domain" description="POF1B helix-loop-helix" evidence="3">
    <location>
        <begin position="194"/>
        <end position="277"/>
    </location>
</feature>
<organism evidence="4 5">
    <name type="scientific">Coilia grayii</name>
    <name type="common">Gray's grenadier anchovy</name>
    <dbReference type="NCBI Taxonomy" id="363190"/>
    <lineage>
        <taxon>Eukaryota</taxon>
        <taxon>Metazoa</taxon>
        <taxon>Chordata</taxon>
        <taxon>Craniata</taxon>
        <taxon>Vertebrata</taxon>
        <taxon>Euteleostomi</taxon>
        <taxon>Actinopterygii</taxon>
        <taxon>Neopterygii</taxon>
        <taxon>Teleostei</taxon>
        <taxon>Clupei</taxon>
        <taxon>Clupeiformes</taxon>
        <taxon>Clupeoidei</taxon>
        <taxon>Engraulidae</taxon>
        <taxon>Coilinae</taxon>
        <taxon>Coilia</taxon>
    </lineage>
</organism>
<name>A0ABD1K4W9_9TELE</name>
<feature type="region of interest" description="Disordered" evidence="2">
    <location>
        <begin position="1"/>
        <end position="32"/>
    </location>
</feature>
<dbReference type="AlphaFoldDB" id="A0ABD1K4W9"/>
<gene>
    <name evidence="4" type="ORF">ACEWY4_008896</name>
</gene>
<feature type="region of interest" description="Disordered" evidence="2">
    <location>
        <begin position="129"/>
        <end position="149"/>
    </location>
</feature>
<dbReference type="Proteomes" id="UP001591681">
    <property type="component" value="Unassembled WGS sequence"/>
</dbReference>
<accession>A0ABD1K4W9</accession>
<dbReference type="InterPro" id="IPR026186">
    <property type="entry name" value="POF1B"/>
</dbReference>
<evidence type="ECO:0000256" key="2">
    <source>
        <dbReference type="SAM" id="MobiDB-lite"/>
    </source>
</evidence>
<keyword evidence="1" id="KW-0175">Coiled coil</keyword>
<evidence type="ECO:0000256" key="1">
    <source>
        <dbReference type="SAM" id="Coils"/>
    </source>
</evidence>
<dbReference type="EMBL" id="JBHFQA010000008">
    <property type="protein sequence ID" value="KAL2094177.1"/>
    <property type="molecule type" value="Genomic_DNA"/>
</dbReference>
<evidence type="ECO:0000313" key="4">
    <source>
        <dbReference type="EMBL" id="KAL2094177.1"/>
    </source>
</evidence>
<proteinExistence type="predicted"/>
<evidence type="ECO:0000259" key="3">
    <source>
        <dbReference type="Pfam" id="PF24617"/>
    </source>
</evidence>
<sequence length="527" mass="59791">MTLPYTQTSSTYRTLSVASEPTGTLLSPSSSDSGTMTYKTVSLSSPVQFINGGMDGNAVYGGMRYLVPVQRPESYVMVNQAQVMPQVMTPVYLQNVGLQNVGLQRVSIGSVDEADIVYRHVEVENGKAPSVFSQTSSPTKSPEPVPEPVPEVEVVNTTSSSSTLQQESLVQKFSRVEVKVELPEAEAAPKLDTRYFGELLAEVYRKNCDIHACISEHVAKIRARKHLDPTADQKVERQDVEALIPRGMSELTKQQIRYLLQTRLTADKTMRLLLTTFSSLREELLHMQGDLRRLESEKEELERSVSFKSDQALQYDRLLESLRDNNRQLQVTLKETTSSQRSLETQLLSSRSSDSGREFRIKELEGTKKALEQENEMLRQKLAGQCSSSSLQAKTEELSRQYKQMLSSLREEKDKELQSLRTQLIKMQTEHTTERSSDKTLQLRIAELLATLEQRQSVIRQQEEEIRRLQQEKISASQNVTRTVITKRYRNQYPILGLLSDDYQATSPVKEAKTIVIEKTGEMIKQE</sequence>
<comment type="caution">
    <text evidence="4">The sequence shown here is derived from an EMBL/GenBank/DDBJ whole genome shotgun (WGS) entry which is preliminary data.</text>
</comment>
<dbReference type="PANTHER" id="PTHR22546:SF0">
    <property type="entry name" value="PROTEIN POF1B"/>
    <property type="match status" value="1"/>
</dbReference>
<keyword evidence="5" id="KW-1185">Reference proteome</keyword>
<dbReference type="Pfam" id="PF24617">
    <property type="entry name" value="POF1B_HlH"/>
    <property type="match status" value="1"/>
</dbReference>
<dbReference type="InterPro" id="IPR056240">
    <property type="entry name" value="POF1B_HlH"/>
</dbReference>
<feature type="coiled-coil region" evidence="1">
    <location>
        <begin position="277"/>
        <end position="479"/>
    </location>
</feature>
<reference evidence="4 5" key="1">
    <citation type="submission" date="2024-09" db="EMBL/GenBank/DDBJ databases">
        <title>A chromosome-level genome assembly of Gray's grenadier anchovy, Coilia grayii.</title>
        <authorList>
            <person name="Fu Z."/>
        </authorList>
    </citation>
    <scope>NUCLEOTIDE SEQUENCE [LARGE SCALE GENOMIC DNA]</scope>
    <source>
        <strain evidence="4">G4</strain>
        <tissue evidence="4">Muscle</tissue>
    </source>
</reference>
<protein>
    <recommendedName>
        <fullName evidence="3">POF1B helix-loop-helix domain-containing protein</fullName>
    </recommendedName>
</protein>